<dbReference type="RefSeq" id="XP_013253391.1">
    <property type="nucleotide sequence ID" value="XM_013397937.1"/>
</dbReference>
<name>A0A072NT80_9EURO</name>
<feature type="region of interest" description="Disordered" evidence="1">
    <location>
        <begin position="1"/>
        <end position="27"/>
    </location>
</feature>
<evidence type="ECO:0000259" key="2">
    <source>
        <dbReference type="Pfam" id="PF11702"/>
    </source>
</evidence>
<dbReference type="InterPro" id="IPR021711">
    <property type="entry name" value="DUF3295"/>
</dbReference>
<dbReference type="GO" id="GO:0006808">
    <property type="term" value="P:regulation of nitrogen utilization"/>
    <property type="evidence" value="ECO:0007669"/>
    <property type="project" value="TreeGrafter"/>
</dbReference>
<keyword evidence="4" id="KW-1185">Reference proteome</keyword>
<dbReference type="EMBL" id="AMGV01000091">
    <property type="protein sequence ID" value="KEF50801.1"/>
    <property type="molecule type" value="Genomic_DNA"/>
</dbReference>
<reference evidence="3 4" key="1">
    <citation type="submission" date="2013-03" db="EMBL/GenBank/DDBJ databases">
        <title>The Genome Sequence of Exophiala aquamarina CBS 119918.</title>
        <authorList>
            <consortium name="The Broad Institute Genomics Platform"/>
            <person name="Cuomo C."/>
            <person name="de Hoog S."/>
            <person name="Gorbushina A."/>
            <person name="Walker B."/>
            <person name="Young S.K."/>
            <person name="Zeng Q."/>
            <person name="Gargeya S."/>
            <person name="Fitzgerald M."/>
            <person name="Haas B."/>
            <person name="Abouelleil A."/>
            <person name="Allen A.W."/>
            <person name="Alvarado L."/>
            <person name="Arachchi H.M."/>
            <person name="Berlin A.M."/>
            <person name="Chapman S.B."/>
            <person name="Gainer-Dewar J."/>
            <person name="Goldberg J."/>
            <person name="Griggs A."/>
            <person name="Gujja S."/>
            <person name="Hansen M."/>
            <person name="Howarth C."/>
            <person name="Imamovic A."/>
            <person name="Ireland A."/>
            <person name="Larimer J."/>
            <person name="McCowan C."/>
            <person name="Murphy C."/>
            <person name="Pearson M."/>
            <person name="Poon T.W."/>
            <person name="Priest M."/>
            <person name="Roberts A."/>
            <person name="Saif S."/>
            <person name="Shea T."/>
            <person name="Sisk P."/>
            <person name="Sykes S."/>
            <person name="Wortman J."/>
            <person name="Nusbaum C."/>
            <person name="Birren B."/>
        </authorList>
    </citation>
    <scope>NUCLEOTIDE SEQUENCE [LARGE SCALE GENOMIC DNA]</scope>
    <source>
        <strain evidence="3 4">CBS 119918</strain>
    </source>
</reference>
<dbReference type="InterPro" id="IPR053043">
    <property type="entry name" value="Ras-cAMP_regulatory"/>
</dbReference>
<protein>
    <recommendedName>
        <fullName evidence="2">DUF3295 domain-containing protein</fullName>
    </recommendedName>
</protein>
<evidence type="ECO:0000313" key="4">
    <source>
        <dbReference type="Proteomes" id="UP000027920"/>
    </source>
</evidence>
<comment type="caution">
    <text evidence="3">The sequence shown here is derived from an EMBL/GenBank/DDBJ whole genome shotgun (WGS) entry which is preliminary data.</text>
</comment>
<feature type="compositionally biased region" description="Acidic residues" evidence="1">
    <location>
        <begin position="1"/>
        <end position="14"/>
    </location>
</feature>
<dbReference type="OrthoDB" id="5054775at2759"/>
<sequence length="152" mass="16885">EDEADEDPPPEDGDLVPRPSLFQPVKVKPLLPSTKSMLTLALHNFEKCRGRAHSLPAPLHWPLPCSPSVGSSAASPEDGDDGTVTQTSRGAPITTPPPRPPAQSAAYSPQTIRRKMLSEECTESLRKDILWERQEKSQAFNAFLKRRRRHQD</sequence>
<dbReference type="GO" id="GO:0031930">
    <property type="term" value="P:mitochondria-nucleus signaling pathway"/>
    <property type="evidence" value="ECO:0007669"/>
    <property type="project" value="TreeGrafter"/>
</dbReference>
<proteinExistence type="predicted"/>
<gene>
    <name evidence="3" type="ORF">A1O9_13147</name>
</gene>
<dbReference type="GO" id="GO:0000122">
    <property type="term" value="P:negative regulation of transcription by RNA polymerase II"/>
    <property type="evidence" value="ECO:0007669"/>
    <property type="project" value="TreeGrafter"/>
</dbReference>
<accession>A0A072NT80</accession>
<dbReference type="PANTHER" id="PTHR28014">
    <property type="entry name" value="NEGATIVE REGULATOR OF RAS-CAMP PATHWAY"/>
    <property type="match status" value="1"/>
</dbReference>
<evidence type="ECO:0000313" key="3">
    <source>
        <dbReference type="EMBL" id="KEF50801.1"/>
    </source>
</evidence>
<evidence type="ECO:0000256" key="1">
    <source>
        <dbReference type="SAM" id="MobiDB-lite"/>
    </source>
</evidence>
<dbReference type="GO" id="GO:0005737">
    <property type="term" value="C:cytoplasm"/>
    <property type="evidence" value="ECO:0007669"/>
    <property type="project" value="TreeGrafter"/>
</dbReference>
<dbReference type="HOGENOM" id="CLU_1726627_0_0_1"/>
<dbReference type="AlphaFoldDB" id="A0A072NT80"/>
<feature type="region of interest" description="Disordered" evidence="1">
    <location>
        <begin position="56"/>
        <end position="113"/>
    </location>
</feature>
<feature type="non-terminal residue" evidence="3">
    <location>
        <position position="1"/>
    </location>
</feature>
<dbReference type="GeneID" id="25288038"/>
<feature type="non-terminal residue" evidence="3">
    <location>
        <position position="152"/>
    </location>
</feature>
<dbReference type="Proteomes" id="UP000027920">
    <property type="component" value="Unassembled WGS sequence"/>
</dbReference>
<organism evidence="3 4">
    <name type="scientific">Exophiala aquamarina CBS 119918</name>
    <dbReference type="NCBI Taxonomy" id="1182545"/>
    <lineage>
        <taxon>Eukaryota</taxon>
        <taxon>Fungi</taxon>
        <taxon>Dikarya</taxon>
        <taxon>Ascomycota</taxon>
        <taxon>Pezizomycotina</taxon>
        <taxon>Eurotiomycetes</taxon>
        <taxon>Chaetothyriomycetidae</taxon>
        <taxon>Chaetothyriales</taxon>
        <taxon>Herpotrichiellaceae</taxon>
        <taxon>Exophiala</taxon>
    </lineage>
</organism>
<dbReference type="VEuPathDB" id="FungiDB:A1O9_13147"/>
<dbReference type="STRING" id="1182545.A0A072NT80"/>
<feature type="domain" description="DUF3295" evidence="2">
    <location>
        <begin position="6"/>
        <end position="152"/>
    </location>
</feature>
<dbReference type="PANTHER" id="PTHR28014:SF1">
    <property type="entry name" value="NEGATIVE REGULATOR OF RAS-CAMP PATHWAY"/>
    <property type="match status" value="1"/>
</dbReference>
<dbReference type="Pfam" id="PF11702">
    <property type="entry name" value="DUF3295"/>
    <property type="match status" value="1"/>
</dbReference>